<sequence>MLVSRIMLIMCGEPKKFTSGRASPNLFQFLFDSQIDLNKANGRPWLMDNQLLNLKQWYKGIEDDKKAFDFTPLWMQIWNLPAHWCTKEIGLKIGKVVGEVQRVIIPQTGSKEGKHLKILVRMDISQPLLTGTVVKDEGRQRWVNFKYERCPDFCYRCGVIGHTEKNCEGSLYKDQDKKGNQYGNWMRASNGGIGNAFLGKKKDRLERSEMAELKNQSLQISVQQKEKEAEITQNKNNLQLIPTEEQLNPRVLNSELQNPKEPDTFWRPINNDTLVEGQLNKNIIGAEQEENNEMIIETEVILSSAIEEKRSPTKVRRFRRINSSTRRPLSDISNRAENQESGDSSKLRRMTG</sequence>
<evidence type="ECO:0000256" key="2">
    <source>
        <dbReference type="SAM" id="Coils"/>
    </source>
</evidence>
<comment type="caution">
    <text evidence="5">The sequence shown here is derived from an EMBL/GenBank/DDBJ whole genome shotgun (WGS) entry which is preliminary data.</text>
</comment>
<keyword evidence="1" id="KW-0479">Metal-binding</keyword>
<name>A0ABD2YV15_9GENT</name>
<feature type="compositionally biased region" description="Polar residues" evidence="3">
    <location>
        <begin position="331"/>
        <end position="344"/>
    </location>
</feature>
<dbReference type="InterPro" id="IPR001878">
    <property type="entry name" value="Znf_CCHC"/>
</dbReference>
<keyword evidence="6" id="KW-1185">Reference proteome</keyword>
<gene>
    <name evidence="5" type="ORF">ACH5RR_030591</name>
</gene>
<feature type="coiled-coil region" evidence="2">
    <location>
        <begin position="208"/>
        <end position="235"/>
    </location>
</feature>
<dbReference type="AlphaFoldDB" id="A0ABD2YV15"/>
<feature type="region of interest" description="Disordered" evidence="3">
    <location>
        <begin position="312"/>
        <end position="352"/>
    </location>
</feature>
<keyword evidence="2" id="KW-0175">Coiled coil</keyword>
<dbReference type="GO" id="GO:0008270">
    <property type="term" value="F:zinc ion binding"/>
    <property type="evidence" value="ECO:0007669"/>
    <property type="project" value="UniProtKB-KW"/>
</dbReference>
<evidence type="ECO:0000313" key="6">
    <source>
        <dbReference type="Proteomes" id="UP001630127"/>
    </source>
</evidence>
<proteinExistence type="predicted"/>
<dbReference type="Pfam" id="PF14392">
    <property type="entry name" value="zf-CCHC_4"/>
    <property type="match status" value="1"/>
</dbReference>
<accession>A0ABD2YV15</accession>
<dbReference type="InterPro" id="IPR040256">
    <property type="entry name" value="At4g02000-like"/>
</dbReference>
<evidence type="ECO:0000256" key="1">
    <source>
        <dbReference type="PROSITE-ProRule" id="PRU00047"/>
    </source>
</evidence>
<evidence type="ECO:0000259" key="4">
    <source>
        <dbReference type="PROSITE" id="PS50158"/>
    </source>
</evidence>
<dbReference type="InterPro" id="IPR025836">
    <property type="entry name" value="Zn_knuckle_CX2CX4HX4C"/>
</dbReference>
<keyword evidence="1" id="KW-0863">Zinc-finger</keyword>
<feature type="domain" description="CCHC-type" evidence="4">
    <location>
        <begin position="154"/>
        <end position="167"/>
    </location>
</feature>
<evidence type="ECO:0000256" key="3">
    <source>
        <dbReference type="SAM" id="MobiDB-lite"/>
    </source>
</evidence>
<organism evidence="5 6">
    <name type="scientific">Cinchona calisaya</name>
    <dbReference type="NCBI Taxonomy" id="153742"/>
    <lineage>
        <taxon>Eukaryota</taxon>
        <taxon>Viridiplantae</taxon>
        <taxon>Streptophyta</taxon>
        <taxon>Embryophyta</taxon>
        <taxon>Tracheophyta</taxon>
        <taxon>Spermatophyta</taxon>
        <taxon>Magnoliopsida</taxon>
        <taxon>eudicotyledons</taxon>
        <taxon>Gunneridae</taxon>
        <taxon>Pentapetalae</taxon>
        <taxon>asterids</taxon>
        <taxon>lamiids</taxon>
        <taxon>Gentianales</taxon>
        <taxon>Rubiaceae</taxon>
        <taxon>Cinchonoideae</taxon>
        <taxon>Cinchoneae</taxon>
        <taxon>Cinchona</taxon>
    </lineage>
</organism>
<dbReference type="Proteomes" id="UP001630127">
    <property type="component" value="Unassembled WGS sequence"/>
</dbReference>
<protein>
    <recommendedName>
        <fullName evidence="4">CCHC-type domain-containing protein</fullName>
    </recommendedName>
</protein>
<dbReference type="PANTHER" id="PTHR31286">
    <property type="entry name" value="GLYCINE-RICH CELL WALL STRUCTURAL PROTEIN 1.8-LIKE"/>
    <property type="match status" value="1"/>
</dbReference>
<dbReference type="EMBL" id="JBJUIK010000012">
    <property type="protein sequence ID" value="KAL3511190.1"/>
    <property type="molecule type" value="Genomic_DNA"/>
</dbReference>
<keyword evidence="1" id="KW-0862">Zinc</keyword>
<dbReference type="PANTHER" id="PTHR31286:SF178">
    <property type="entry name" value="DUF4283 DOMAIN-CONTAINING PROTEIN"/>
    <property type="match status" value="1"/>
</dbReference>
<evidence type="ECO:0000313" key="5">
    <source>
        <dbReference type="EMBL" id="KAL3511190.1"/>
    </source>
</evidence>
<dbReference type="PROSITE" id="PS50158">
    <property type="entry name" value="ZF_CCHC"/>
    <property type="match status" value="1"/>
</dbReference>
<reference evidence="5 6" key="1">
    <citation type="submission" date="2024-11" db="EMBL/GenBank/DDBJ databases">
        <title>A near-complete genome assembly of Cinchona calisaya.</title>
        <authorList>
            <person name="Lian D.C."/>
            <person name="Zhao X.W."/>
            <person name="Wei L."/>
        </authorList>
    </citation>
    <scope>NUCLEOTIDE SEQUENCE [LARGE SCALE GENOMIC DNA]</scope>
    <source>
        <tissue evidence="5">Nenye</tissue>
    </source>
</reference>